<organism evidence="1">
    <name type="scientific">Entomoneis paludosa</name>
    <dbReference type="NCBI Taxonomy" id="265537"/>
    <lineage>
        <taxon>Eukaryota</taxon>
        <taxon>Sar</taxon>
        <taxon>Stramenopiles</taxon>
        <taxon>Ochrophyta</taxon>
        <taxon>Bacillariophyta</taxon>
        <taxon>Bacillariophyceae</taxon>
        <taxon>Bacillariophycidae</taxon>
        <taxon>Entomoneidaceae</taxon>
        <taxon>Entomoneis</taxon>
    </lineage>
</organism>
<dbReference type="EMBL" id="HBHT01026106">
    <property type="protein sequence ID" value="CAD9977389.1"/>
    <property type="molecule type" value="Transcribed_RNA"/>
</dbReference>
<proteinExistence type="predicted"/>
<dbReference type="InterPro" id="IPR008775">
    <property type="entry name" value="Phytyl_CoA_dOase-like"/>
</dbReference>
<accession>A0A7S3DSI8</accession>
<evidence type="ECO:0000313" key="1">
    <source>
        <dbReference type="EMBL" id="CAD9977389.1"/>
    </source>
</evidence>
<sequence>MDNMRSRGVSVPYGDDVGILEAFERDGYCVVTGILSPQQVSAALDELWTNPRLLGNFDRNDALTWGHPSWPQQAGGRNFLASSDVYQDKASWDIQSNEKLLHVQQLLHRSPDIMMTGVGRWGVMRPTKHNPEWKTDSSWLHWDQNPWTEPDFCRVQAIVCLTDNTITSGGFACVPGFHRRFQKWGQDHPMGTLEVGGKVVNETYGAGQPFPVPLDDPIQKDVTRVTAPAGSAVIWDSRLPHQNFPNTDEHAFRVVHYTMMQFRDENTIAQRKREYNQKRVLMDVMGKTGPRFPHHLSATGKFVHGLDEDRPELLEQSLKTCGVEDVSTFIEAAGLVREAGRLEEEGDVNGAIRKHQKSIAIFPEIEEWHQVIFG</sequence>
<dbReference type="AlphaFoldDB" id="A0A7S3DSI8"/>
<dbReference type="PANTHER" id="PTHR31630:SF6">
    <property type="entry name" value="PHYTANOYL-COA DIOXYGENASE-RELATED"/>
    <property type="match status" value="1"/>
</dbReference>
<evidence type="ECO:0008006" key="2">
    <source>
        <dbReference type="Google" id="ProtNLM"/>
    </source>
</evidence>
<dbReference type="Pfam" id="PF05721">
    <property type="entry name" value="PhyH"/>
    <property type="match status" value="1"/>
</dbReference>
<reference evidence="1" key="1">
    <citation type="submission" date="2021-01" db="EMBL/GenBank/DDBJ databases">
        <authorList>
            <person name="Corre E."/>
            <person name="Pelletier E."/>
            <person name="Niang G."/>
            <person name="Scheremetjew M."/>
            <person name="Finn R."/>
            <person name="Kale V."/>
            <person name="Holt S."/>
            <person name="Cochrane G."/>
            <person name="Meng A."/>
            <person name="Brown T."/>
            <person name="Cohen L."/>
        </authorList>
    </citation>
    <scope>NUCLEOTIDE SEQUENCE</scope>
    <source>
        <strain evidence="1">CCMP125</strain>
    </source>
</reference>
<name>A0A7S3DSI8_9STRA</name>
<dbReference type="Gene3D" id="2.60.120.620">
    <property type="entry name" value="q2cbj1_9rhob like domain"/>
    <property type="match status" value="1"/>
</dbReference>
<gene>
    <name evidence="1" type="ORF">APAL1065_LOCUS17512</name>
</gene>
<dbReference type="SUPFAM" id="SSF51197">
    <property type="entry name" value="Clavaminate synthase-like"/>
    <property type="match status" value="1"/>
</dbReference>
<dbReference type="PANTHER" id="PTHR31630">
    <property type="entry name" value="PHYTANOYL-COA DIOXYGENASE-RELATED-RELATED"/>
    <property type="match status" value="1"/>
</dbReference>
<protein>
    <recommendedName>
        <fullName evidence="2">Phytanoyl-CoA dioxygenase</fullName>
    </recommendedName>
</protein>